<dbReference type="InterPro" id="IPR008727">
    <property type="entry name" value="PAAR_motif"/>
</dbReference>
<accession>A0A0T9P5G2</accession>
<dbReference type="InterPro" id="IPR017483">
    <property type="entry name" value="CHP03034"/>
</dbReference>
<evidence type="ECO:0000313" key="2">
    <source>
        <dbReference type="EMBL" id="CNH46856.1"/>
    </source>
</evidence>
<organism evidence="2 3">
    <name type="scientific">Yersinia similis</name>
    <dbReference type="NCBI Taxonomy" id="367190"/>
    <lineage>
        <taxon>Bacteria</taxon>
        <taxon>Pseudomonadati</taxon>
        <taxon>Pseudomonadota</taxon>
        <taxon>Gammaproteobacteria</taxon>
        <taxon>Enterobacterales</taxon>
        <taxon>Yersiniaceae</taxon>
        <taxon>Yersinia</taxon>
    </lineage>
</organism>
<feature type="region of interest" description="Disordered" evidence="1">
    <location>
        <begin position="96"/>
        <end position="119"/>
    </location>
</feature>
<dbReference type="CDD" id="cd14744">
    <property type="entry name" value="PAAR_CT_2"/>
    <property type="match status" value="1"/>
</dbReference>
<gene>
    <name evidence="2" type="ORF">ERS008667_00678</name>
</gene>
<dbReference type="EMBL" id="CQBK01000004">
    <property type="protein sequence ID" value="CNH46856.1"/>
    <property type="molecule type" value="Genomic_DNA"/>
</dbReference>
<dbReference type="Pfam" id="PF05488">
    <property type="entry name" value="PAAR_motif"/>
    <property type="match status" value="1"/>
</dbReference>
<name>A0A0T9P5G2_9GAMM</name>
<dbReference type="RefSeq" id="WP_072081247.1">
    <property type="nucleotide sequence ID" value="NZ_CABIHV010000033.1"/>
</dbReference>
<feature type="compositionally biased region" description="Polar residues" evidence="1">
    <location>
        <begin position="96"/>
        <end position="111"/>
    </location>
</feature>
<dbReference type="AlphaFoldDB" id="A0A0T9P5G2"/>
<proteinExistence type="predicted"/>
<evidence type="ECO:0000313" key="3">
    <source>
        <dbReference type="Proteomes" id="UP000038204"/>
    </source>
</evidence>
<sequence>MAKGYYLGVGDQTTCGGVIIEGDATHILMGKAVAREQDRVTCGKHPGTYIIVGHIPGDSIHGRKFAGTLNSQSNCPCKAWFIPSLVNDTYEFSSMITGGSNEQQTQTSGTQQDKKKPEPLIPPVRIFETKRRMDDYAAKDMLHGDLTDDVLKNTFGLNSVSAKVNPYTGVKFDISAYSGYYFPKEDVRLDKEAIAKILFDEFRDLSDLFSFYGEYQNVMRKMITHMQGNTGKPFSDPSLNKALKEHILGDTTNKSSLRLIKSAIANNIDWENELYPLLKKDNILQAIKNSVLPKFNDWADRGNGLVITVHDTWSTHITLQSLKVSGSTYTAVIHYRIQDHFGLDDEDIANKIYKQFRIFRIWFFLQRSKEYNYKPFITEMNATVTIHGQRRL</sequence>
<protein>
    <submittedName>
        <fullName evidence="2">PAAR domain-containing protein</fullName>
    </submittedName>
</protein>
<dbReference type="Proteomes" id="UP000038204">
    <property type="component" value="Unassembled WGS sequence"/>
</dbReference>
<reference evidence="2 3" key="1">
    <citation type="submission" date="2015-03" db="EMBL/GenBank/DDBJ databases">
        <authorList>
            <person name="Murphy D."/>
        </authorList>
    </citation>
    <scope>NUCLEOTIDE SEQUENCE [LARGE SCALE GENOMIC DNA]</scope>
    <source>
        <strain evidence="2 3">Y233</strain>
    </source>
</reference>
<evidence type="ECO:0000256" key="1">
    <source>
        <dbReference type="SAM" id="MobiDB-lite"/>
    </source>
</evidence>
<dbReference type="Pfam" id="PF11692">
    <property type="entry name" value="DUF3289"/>
    <property type="match status" value="1"/>
</dbReference>
<dbReference type="NCBIfam" id="TIGR03034">
    <property type="entry name" value="YPO3983 family protein"/>
    <property type="match status" value="1"/>
</dbReference>